<dbReference type="Proteomes" id="UP000599688">
    <property type="component" value="Unassembled WGS sequence"/>
</dbReference>
<comment type="cofactor">
    <cofactor evidence="11">
        <name>Mg(2+)</name>
        <dbReference type="ChEBI" id="CHEBI:18420"/>
    </cofactor>
</comment>
<comment type="catalytic activity">
    <reaction evidence="1 11">
        <text>Endonucleolytic cleavage to 5'-phosphomonoester.</text>
        <dbReference type="EC" id="3.1.26.3"/>
    </reaction>
</comment>
<sequence length="243" mass="28058">MSFFKKIMKSRSEKDGIIYEKLNAVMGFKPKNLSIYEKAFIHSSAKKKDSFGNNVNYERLEFLGDSILGAIISCYLFDEAPHGDEGYLTKMRSKIVSRKNLNLLGENLGLIDLLVSKVDHKHVGTNIHGNLFEALIGAIYLDRGYKFCETFIYSKIIEPHVDLKKLEGKIISYKSLIIEWCQKMHYNFEYHVAEEDGVDGLKYFEIRLCINNENIAKAREVSKKKAEEKASRRAYYALQNYIN</sequence>
<dbReference type="Gene3D" id="1.10.1520.10">
    <property type="entry name" value="Ribonuclease III domain"/>
    <property type="match status" value="1"/>
</dbReference>
<evidence type="ECO:0000256" key="2">
    <source>
        <dbReference type="ARBA" id="ARBA00010183"/>
    </source>
</evidence>
<feature type="binding site" evidence="11">
    <location>
        <position position="61"/>
    </location>
    <ligand>
        <name>Mg(2+)</name>
        <dbReference type="ChEBI" id="CHEBI:18420"/>
    </ligand>
</feature>
<dbReference type="SMART" id="SM00358">
    <property type="entry name" value="DSRM"/>
    <property type="match status" value="1"/>
</dbReference>
<keyword evidence="11" id="KW-0699">rRNA-binding</keyword>
<dbReference type="GO" id="GO:0005737">
    <property type="term" value="C:cytoplasm"/>
    <property type="evidence" value="ECO:0007669"/>
    <property type="project" value="UniProtKB-SubCell"/>
</dbReference>
<dbReference type="GO" id="GO:0006397">
    <property type="term" value="P:mRNA processing"/>
    <property type="evidence" value="ECO:0007669"/>
    <property type="project" value="UniProtKB-UniRule"/>
</dbReference>
<keyword evidence="11" id="KW-0963">Cytoplasm</keyword>
<keyword evidence="8 11" id="KW-0460">Magnesium</keyword>
<evidence type="ECO:0000259" key="12">
    <source>
        <dbReference type="PROSITE" id="PS50137"/>
    </source>
</evidence>
<protein>
    <recommendedName>
        <fullName evidence="11">Ribonuclease 3</fullName>
        <ecNumber evidence="11">3.1.26.3</ecNumber>
    </recommendedName>
    <alternativeName>
        <fullName evidence="11">Ribonuclease III</fullName>
        <shortName evidence="11">RNase III</shortName>
    </alternativeName>
</protein>
<name>A0A917E5U7_9FLAO</name>
<gene>
    <name evidence="11 14" type="primary">rnc</name>
    <name evidence="14" type="ORF">GCM10010831_00310</name>
</gene>
<keyword evidence="9 11" id="KW-0694">RNA-binding</keyword>
<dbReference type="GO" id="GO:0004525">
    <property type="term" value="F:ribonuclease III activity"/>
    <property type="evidence" value="ECO:0007669"/>
    <property type="project" value="UniProtKB-UniRule"/>
</dbReference>
<evidence type="ECO:0000256" key="3">
    <source>
        <dbReference type="ARBA" id="ARBA00022664"/>
    </source>
</evidence>
<evidence type="ECO:0000256" key="5">
    <source>
        <dbReference type="ARBA" id="ARBA00022723"/>
    </source>
</evidence>
<evidence type="ECO:0000256" key="8">
    <source>
        <dbReference type="ARBA" id="ARBA00022842"/>
    </source>
</evidence>
<evidence type="ECO:0000256" key="6">
    <source>
        <dbReference type="ARBA" id="ARBA00022759"/>
    </source>
</evidence>
<dbReference type="PROSITE" id="PS50142">
    <property type="entry name" value="RNASE_3_2"/>
    <property type="match status" value="1"/>
</dbReference>
<dbReference type="HAMAP" id="MF_00104">
    <property type="entry name" value="RNase_III"/>
    <property type="match status" value="1"/>
</dbReference>
<feature type="domain" description="RNase III" evidence="13">
    <location>
        <begin position="19"/>
        <end position="144"/>
    </location>
</feature>
<dbReference type="CDD" id="cd10845">
    <property type="entry name" value="DSRM_RNAse_III_family"/>
    <property type="match status" value="1"/>
</dbReference>
<dbReference type="GO" id="GO:0046872">
    <property type="term" value="F:metal ion binding"/>
    <property type="evidence" value="ECO:0007669"/>
    <property type="project" value="UniProtKB-KW"/>
</dbReference>
<proteinExistence type="inferred from homology"/>
<dbReference type="InterPro" id="IPR036389">
    <property type="entry name" value="RNase_III_sf"/>
</dbReference>
<evidence type="ECO:0000259" key="13">
    <source>
        <dbReference type="PROSITE" id="PS50142"/>
    </source>
</evidence>
<dbReference type="EMBL" id="BMGL01000001">
    <property type="protein sequence ID" value="GGE02513.1"/>
    <property type="molecule type" value="Genomic_DNA"/>
</dbReference>
<comment type="function">
    <text evidence="10 11">Digests double-stranded RNA. Involved in the processing of primary rRNA transcript to yield the immediate precursors to the large and small rRNAs (23S and 16S). Processes some mRNAs, and tRNAs when they are encoded in the rRNA operon. Processes pre-crRNA and tracrRNA of type II CRISPR loci if present in the organism.</text>
</comment>
<keyword evidence="4 11" id="KW-0540">Nuclease</keyword>
<dbReference type="InterPro" id="IPR011907">
    <property type="entry name" value="RNase_III"/>
</dbReference>
<accession>A0A917E5U7</accession>
<comment type="similarity">
    <text evidence="2">Belongs to the ribonuclease III family.</text>
</comment>
<evidence type="ECO:0000256" key="4">
    <source>
        <dbReference type="ARBA" id="ARBA00022722"/>
    </source>
</evidence>
<dbReference type="GO" id="GO:0019843">
    <property type="term" value="F:rRNA binding"/>
    <property type="evidence" value="ECO:0007669"/>
    <property type="project" value="UniProtKB-KW"/>
</dbReference>
<dbReference type="SUPFAM" id="SSF54768">
    <property type="entry name" value="dsRNA-binding domain-like"/>
    <property type="match status" value="1"/>
</dbReference>
<keyword evidence="6 11" id="KW-0255">Endonuclease</keyword>
<dbReference type="InterPro" id="IPR014720">
    <property type="entry name" value="dsRBD_dom"/>
</dbReference>
<evidence type="ECO:0000256" key="1">
    <source>
        <dbReference type="ARBA" id="ARBA00000109"/>
    </source>
</evidence>
<feature type="active site" evidence="11">
    <location>
        <position position="133"/>
    </location>
</feature>
<dbReference type="GO" id="GO:0008033">
    <property type="term" value="P:tRNA processing"/>
    <property type="evidence" value="ECO:0007669"/>
    <property type="project" value="UniProtKB-KW"/>
</dbReference>
<comment type="subunit">
    <text evidence="11">Homodimer.</text>
</comment>
<dbReference type="InterPro" id="IPR000999">
    <property type="entry name" value="RNase_III_dom"/>
</dbReference>
<dbReference type="PANTHER" id="PTHR14950:SF37">
    <property type="entry name" value="ENDORIBONUCLEASE DICER"/>
    <property type="match status" value="1"/>
</dbReference>
<reference evidence="14 15" key="1">
    <citation type="journal article" date="2014" name="Int. J. Syst. Evol. Microbiol.">
        <title>Complete genome sequence of Corynebacterium casei LMG S-19264T (=DSM 44701T), isolated from a smear-ripened cheese.</title>
        <authorList>
            <consortium name="US DOE Joint Genome Institute (JGI-PGF)"/>
            <person name="Walter F."/>
            <person name="Albersmeier A."/>
            <person name="Kalinowski J."/>
            <person name="Ruckert C."/>
        </authorList>
    </citation>
    <scope>NUCLEOTIDE SEQUENCE [LARGE SCALE GENOMIC DNA]</scope>
    <source>
        <strain evidence="14 15">CGMCC 1.12925</strain>
    </source>
</reference>
<dbReference type="Gene3D" id="3.30.160.20">
    <property type="match status" value="1"/>
</dbReference>
<keyword evidence="11" id="KW-0819">tRNA processing</keyword>
<evidence type="ECO:0000313" key="14">
    <source>
        <dbReference type="EMBL" id="GGE02513.1"/>
    </source>
</evidence>
<dbReference type="EC" id="3.1.26.3" evidence="11"/>
<evidence type="ECO:0000256" key="10">
    <source>
        <dbReference type="ARBA" id="ARBA00049596"/>
    </source>
</evidence>
<comment type="subcellular location">
    <subcellularLocation>
        <location evidence="11">Cytoplasm</location>
    </subcellularLocation>
</comment>
<dbReference type="Pfam" id="PF00035">
    <property type="entry name" value="dsrm"/>
    <property type="match status" value="1"/>
</dbReference>
<comment type="caution">
    <text evidence="14">The sequence shown here is derived from an EMBL/GenBank/DDBJ whole genome shotgun (WGS) entry which is preliminary data.</text>
</comment>
<dbReference type="PROSITE" id="PS00517">
    <property type="entry name" value="RNASE_3_1"/>
    <property type="match status" value="1"/>
</dbReference>
<organism evidence="14 15">
    <name type="scientific">Psychroflexus salis</name>
    <dbReference type="NCBI Taxonomy" id="1526574"/>
    <lineage>
        <taxon>Bacteria</taxon>
        <taxon>Pseudomonadati</taxon>
        <taxon>Bacteroidota</taxon>
        <taxon>Flavobacteriia</taxon>
        <taxon>Flavobacteriales</taxon>
        <taxon>Flavobacteriaceae</taxon>
        <taxon>Psychroflexus</taxon>
    </lineage>
</organism>
<dbReference type="NCBIfam" id="TIGR02191">
    <property type="entry name" value="RNaseIII"/>
    <property type="match status" value="1"/>
</dbReference>
<feature type="binding site" evidence="11">
    <location>
        <position position="130"/>
    </location>
    <ligand>
        <name>Mg(2+)</name>
        <dbReference type="ChEBI" id="CHEBI:18420"/>
    </ligand>
</feature>
<keyword evidence="11" id="KW-0698">rRNA processing</keyword>
<feature type="active site" evidence="11">
    <location>
        <position position="65"/>
    </location>
</feature>
<evidence type="ECO:0000313" key="15">
    <source>
        <dbReference type="Proteomes" id="UP000599688"/>
    </source>
</evidence>
<dbReference type="Pfam" id="PF14622">
    <property type="entry name" value="Ribonucleas_3_3"/>
    <property type="match status" value="1"/>
</dbReference>
<dbReference type="GO" id="GO:0006364">
    <property type="term" value="P:rRNA processing"/>
    <property type="evidence" value="ECO:0007669"/>
    <property type="project" value="UniProtKB-UniRule"/>
</dbReference>
<dbReference type="AlphaFoldDB" id="A0A917E5U7"/>
<feature type="binding site" evidence="11">
    <location>
        <position position="133"/>
    </location>
    <ligand>
        <name>Mg(2+)</name>
        <dbReference type="ChEBI" id="CHEBI:18420"/>
    </ligand>
</feature>
<evidence type="ECO:0000256" key="11">
    <source>
        <dbReference type="HAMAP-Rule" id="MF_00104"/>
    </source>
</evidence>
<keyword evidence="15" id="KW-1185">Reference proteome</keyword>
<feature type="domain" description="DRBM" evidence="12">
    <location>
        <begin position="172"/>
        <end position="240"/>
    </location>
</feature>
<dbReference type="PROSITE" id="PS50137">
    <property type="entry name" value="DS_RBD"/>
    <property type="match status" value="1"/>
</dbReference>
<dbReference type="SUPFAM" id="SSF69065">
    <property type="entry name" value="RNase III domain-like"/>
    <property type="match status" value="1"/>
</dbReference>
<dbReference type="CDD" id="cd00593">
    <property type="entry name" value="RIBOc"/>
    <property type="match status" value="1"/>
</dbReference>
<keyword evidence="5 11" id="KW-0479">Metal-binding</keyword>
<keyword evidence="7 11" id="KW-0378">Hydrolase</keyword>
<evidence type="ECO:0000256" key="7">
    <source>
        <dbReference type="ARBA" id="ARBA00022801"/>
    </source>
</evidence>
<keyword evidence="3 11" id="KW-0507">mRNA processing</keyword>
<dbReference type="PANTHER" id="PTHR14950">
    <property type="entry name" value="DICER-RELATED"/>
    <property type="match status" value="1"/>
</dbReference>
<dbReference type="SMART" id="SM00535">
    <property type="entry name" value="RIBOc"/>
    <property type="match status" value="1"/>
</dbReference>
<evidence type="ECO:0000256" key="9">
    <source>
        <dbReference type="ARBA" id="ARBA00022884"/>
    </source>
</evidence>